<accession>A0A1F4Y2A5</accession>
<evidence type="ECO:0000313" key="3">
    <source>
        <dbReference type="Proteomes" id="UP000176568"/>
    </source>
</evidence>
<dbReference type="Proteomes" id="UP000176568">
    <property type="component" value="Unassembled WGS sequence"/>
</dbReference>
<evidence type="ECO:0000313" key="2">
    <source>
        <dbReference type="EMBL" id="OGC87916.1"/>
    </source>
</evidence>
<comment type="caution">
    <text evidence="2">The sequence shown here is derived from an EMBL/GenBank/DDBJ whole genome shotgun (WGS) entry which is preliminary data.</text>
</comment>
<evidence type="ECO:0000256" key="1">
    <source>
        <dbReference type="SAM" id="MobiDB-lite"/>
    </source>
</evidence>
<protein>
    <submittedName>
        <fullName evidence="2">Uncharacterized protein</fullName>
    </submittedName>
</protein>
<gene>
    <name evidence="2" type="ORF">A2419_02665</name>
</gene>
<sequence length="151" mass="16845">MTLLLVLAIPSVGDAQQVDCGVNLTNPACLKHQQQPGPVVPYSDLRCFNIHQSRAGIVTLNIYDERGVQINAANPQHSQIKKEYDTFCIGSHWMLKGYTFEWCTDDAGRVWSHQAIVDYHARGSAPTIELVPSSNNLPHRPASLPQTQRRL</sequence>
<feature type="region of interest" description="Disordered" evidence="1">
    <location>
        <begin position="130"/>
        <end position="151"/>
    </location>
</feature>
<dbReference type="EMBL" id="MEXB01000016">
    <property type="protein sequence ID" value="OGC87916.1"/>
    <property type="molecule type" value="Genomic_DNA"/>
</dbReference>
<organism evidence="2 3">
    <name type="scientific">Candidatus Adlerbacteria bacterium RIFOXYC1_FULL_48_26</name>
    <dbReference type="NCBI Taxonomy" id="1797247"/>
    <lineage>
        <taxon>Bacteria</taxon>
        <taxon>Candidatus Adleribacteriota</taxon>
    </lineage>
</organism>
<proteinExistence type="predicted"/>
<name>A0A1F4Y2A5_9BACT</name>
<dbReference type="AlphaFoldDB" id="A0A1F4Y2A5"/>
<dbReference type="STRING" id="1797247.A2419_02665"/>
<reference evidence="2 3" key="1">
    <citation type="journal article" date="2016" name="Nat. Commun.">
        <title>Thousands of microbial genomes shed light on interconnected biogeochemical processes in an aquifer system.</title>
        <authorList>
            <person name="Anantharaman K."/>
            <person name="Brown C.T."/>
            <person name="Hug L.A."/>
            <person name="Sharon I."/>
            <person name="Castelle C.J."/>
            <person name="Probst A.J."/>
            <person name="Thomas B.C."/>
            <person name="Singh A."/>
            <person name="Wilkins M.J."/>
            <person name="Karaoz U."/>
            <person name="Brodie E.L."/>
            <person name="Williams K.H."/>
            <person name="Hubbard S.S."/>
            <person name="Banfield J.F."/>
        </authorList>
    </citation>
    <scope>NUCLEOTIDE SEQUENCE [LARGE SCALE GENOMIC DNA]</scope>
</reference>